<accession>A0ABW1S6J2</accession>
<dbReference type="CDD" id="cd06170">
    <property type="entry name" value="LuxR_C_like"/>
    <property type="match status" value="1"/>
</dbReference>
<feature type="domain" description="HTH luxR-type" evidence="4">
    <location>
        <begin position="182"/>
        <end position="247"/>
    </location>
</feature>
<gene>
    <name evidence="5" type="ORF">ACFQDM_03010</name>
</gene>
<dbReference type="Pfam" id="PF00196">
    <property type="entry name" value="GerE"/>
    <property type="match status" value="1"/>
</dbReference>
<dbReference type="InterPro" id="IPR036388">
    <property type="entry name" value="WH-like_DNA-bd_sf"/>
</dbReference>
<proteinExistence type="predicted"/>
<dbReference type="Proteomes" id="UP001596303">
    <property type="component" value="Unassembled WGS sequence"/>
</dbReference>
<keyword evidence="6" id="KW-1185">Reference proteome</keyword>
<dbReference type="PANTHER" id="PTHR44688">
    <property type="entry name" value="DNA-BINDING TRANSCRIPTIONAL ACTIVATOR DEVR_DOSR"/>
    <property type="match status" value="1"/>
</dbReference>
<dbReference type="EMBL" id="JBHSSW010000003">
    <property type="protein sequence ID" value="MFC6197027.1"/>
    <property type="molecule type" value="Genomic_DNA"/>
</dbReference>
<evidence type="ECO:0000259" key="4">
    <source>
        <dbReference type="PROSITE" id="PS50043"/>
    </source>
</evidence>
<dbReference type="InterPro" id="IPR036693">
    <property type="entry name" value="TF_LuxR_autoind-bd_dom_sf"/>
</dbReference>
<dbReference type="InterPro" id="IPR000792">
    <property type="entry name" value="Tscrpt_reg_LuxR_C"/>
</dbReference>
<evidence type="ECO:0000256" key="3">
    <source>
        <dbReference type="ARBA" id="ARBA00023163"/>
    </source>
</evidence>
<dbReference type="PROSITE" id="PS50043">
    <property type="entry name" value="HTH_LUXR_2"/>
    <property type="match status" value="1"/>
</dbReference>
<keyword evidence="1" id="KW-0805">Transcription regulation</keyword>
<evidence type="ECO:0000256" key="2">
    <source>
        <dbReference type="ARBA" id="ARBA00023125"/>
    </source>
</evidence>
<keyword evidence="3" id="KW-0804">Transcription</keyword>
<evidence type="ECO:0000313" key="6">
    <source>
        <dbReference type="Proteomes" id="UP001596303"/>
    </source>
</evidence>
<dbReference type="Gene3D" id="3.30.450.80">
    <property type="entry name" value="Transcription factor LuxR-like, autoinducer-binding domain"/>
    <property type="match status" value="1"/>
</dbReference>
<sequence length="254" mass="28188">MTGEPDSAARSEDESRLQAMADKIADIGAEMGLPFIAVSADISDPDPMLDANGVPFAESRFRWIDPDLVYWKDRSFALRSDVLRTCRLVAEPFYLMDGQAYSWRHINALEDVDLTKASKLYGMRSSVVCPCHLPLGVIGAIVWGSDTLIEELPAFFKAHAEELHILALKFIATYRDMRLERRTHLDEELTRREIQCLKWAAAGKTDAEIAVIVGISAPTVRFHLTNASRKLGVSGRTQAIHRATKLGYVGAVTA</sequence>
<comment type="caution">
    <text evidence="5">The sequence shown here is derived from an EMBL/GenBank/DDBJ whole genome shotgun (WGS) entry which is preliminary data.</text>
</comment>
<name>A0ABW1S6J2_9PROT</name>
<dbReference type="SMART" id="SM00421">
    <property type="entry name" value="HTH_LUXR"/>
    <property type="match status" value="1"/>
</dbReference>
<dbReference type="PANTHER" id="PTHR44688:SF16">
    <property type="entry name" value="DNA-BINDING TRANSCRIPTIONAL ACTIVATOR DEVR_DOSR"/>
    <property type="match status" value="1"/>
</dbReference>
<organism evidence="5 6">
    <name type="scientific">Ponticaulis profundi</name>
    <dbReference type="NCBI Taxonomy" id="2665222"/>
    <lineage>
        <taxon>Bacteria</taxon>
        <taxon>Pseudomonadati</taxon>
        <taxon>Pseudomonadota</taxon>
        <taxon>Alphaproteobacteria</taxon>
        <taxon>Hyphomonadales</taxon>
        <taxon>Hyphomonadaceae</taxon>
        <taxon>Ponticaulis</taxon>
    </lineage>
</organism>
<dbReference type="RefSeq" id="WP_377375255.1">
    <property type="nucleotide sequence ID" value="NZ_JBHSSW010000003.1"/>
</dbReference>
<dbReference type="PRINTS" id="PR00038">
    <property type="entry name" value="HTHLUXR"/>
</dbReference>
<dbReference type="InterPro" id="IPR016032">
    <property type="entry name" value="Sig_transdc_resp-reg_C-effctor"/>
</dbReference>
<dbReference type="Gene3D" id="1.10.10.10">
    <property type="entry name" value="Winged helix-like DNA-binding domain superfamily/Winged helix DNA-binding domain"/>
    <property type="match status" value="1"/>
</dbReference>
<evidence type="ECO:0000256" key="1">
    <source>
        <dbReference type="ARBA" id="ARBA00023015"/>
    </source>
</evidence>
<evidence type="ECO:0000313" key="5">
    <source>
        <dbReference type="EMBL" id="MFC6197027.1"/>
    </source>
</evidence>
<dbReference type="SUPFAM" id="SSF46894">
    <property type="entry name" value="C-terminal effector domain of the bipartite response regulators"/>
    <property type="match status" value="1"/>
</dbReference>
<keyword evidence="2" id="KW-0238">DNA-binding</keyword>
<reference evidence="6" key="1">
    <citation type="journal article" date="2019" name="Int. J. Syst. Evol. Microbiol.">
        <title>The Global Catalogue of Microorganisms (GCM) 10K type strain sequencing project: providing services to taxonomists for standard genome sequencing and annotation.</title>
        <authorList>
            <consortium name="The Broad Institute Genomics Platform"/>
            <consortium name="The Broad Institute Genome Sequencing Center for Infectious Disease"/>
            <person name="Wu L."/>
            <person name="Ma J."/>
        </authorList>
    </citation>
    <scope>NUCLEOTIDE SEQUENCE [LARGE SCALE GENOMIC DNA]</scope>
    <source>
        <strain evidence="6">CGMCC-1.15741</strain>
    </source>
</reference>
<protein>
    <submittedName>
        <fullName evidence="5">LuxR C-terminal-related transcriptional regulator</fullName>
    </submittedName>
</protein>